<evidence type="ECO:0000256" key="2">
    <source>
        <dbReference type="ARBA" id="ARBA00022448"/>
    </source>
</evidence>
<dbReference type="EMBL" id="NCKW01016741">
    <property type="protein sequence ID" value="POM60824.1"/>
    <property type="molecule type" value="Genomic_DNA"/>
</dbReference>
<dbReference type="PANTHER" id="PTHR16166:SF93">
    <property type="entry name" value="INTERMEMBRANE LIPID TRANSFER PROTEIN VPS13"/>
    <property type="match status" value="1"/>
</dbReference>
<sequence length="146" mass="16328">MFETLVTGLLTSALGSYIEPKCFSSDKINVAVWSGYVVLTELEVKRGAPPAVKLVRGLVGSIELKIPWNRLQSDSVVATVDDVYLLLRTEEDIDAVMRQMDEFTLKKKLLEELYTQAKRQEETADTSSSEDGFAARLVNKIIDNLE</sequence>
<name>A0A2P4X5J3_9STRA</name>
<evidence type="ECO:0000256" key="3">
    <source>
        <dbReference type="SAM" id="Coils"/>
    </source>
</evidence>
<comment type="caution">
    <text evidence="5">The sequence shown here is derived from an EMBL/GenBank/DDBJ whole genome shotgun (WGS) entry which is preliminary data.</text>
</comment>
<feature type="non-terminal residue" evidence="5">
    <location>
        <position position="146"/>
    </location>
</feature>
<dbReference type="InterPro" id="IPR026847">
    <property type="entry name" value="VPS13"/>
</dbReference>
<keyword evidence="3" id="KW-0175">Coiled coil</keyword>
<dbReference type="InterPro" id="IPR026854">
    <property type="entry name" value="VPS13_N"/>
</dbReference>
<evidence type="ECO:0000256" key="1">
    <source>
        <dbReference type="ARBA" id="ARBA00006545"/>
    </source>
</evidence>
<keyword evidence="2" id="KW-0813">Transport</keyword>
<protein>
    <submittedName>
        <fullName evidence="5">Vacuolar protein sorting-associated protein</fullName>
    </submittedName>
</protein>
<gene>
    <name evidence="5" type="ORF">PHPALM_30266</name>
</gene>
<dbReference type="Proteomes" id="UP000237271">
    <property type="component" value="Unassembled WGS sequence"/>
</dbReference>
<dbReference type="GO" id="GO:0006623">
    <property type="term" value="P:protein targeting to vacuole"/>
    <property type="evidence" value="ECO:0007669"/>
    <property type="project" value="TreeGrafter"/>
</dbReference>
<dbReference type="PANTHER" id="PTHR16166">
    <property type="entry name" value="VACUOLAR PROTEIN SORTING-ASSOCIATED PROTEIN VPS13"/>
    <property type="match status" value="1"/>
</dbReference>
<dbReference type="Pfam" id="PF12624">
    <property type="entry name" value="VPS13_N"/>
    <property type="match status" value="1"/>
</dbReference>
<reference evidence="5 6" key="1">
    <citation type="journal article" date="2017" name="Genome Biol. Evol.">
        <title>Phytophthora megakarya and P. palmivora, closely related causal agents of cacao black pod rot, underwent increases in genome sizes and gene numbers by different mechanisms.</title>
        <authorList>
            <person name="Ali S.S."/>
            <person name="Shao J."/>
            <person name="Lary D.J."/>
            <person name="Kronmiller B."/>
            <person name="Shen D."/>
            <person name="Strem M.D."/>
            <person name="Amoako-Attah I."/>
            <person name="Akrofi A.Y."/>
            <person name="Begoude B.A."/>
            <person name="Ten Hoopen G.M."/>
            <person name="Coulibaly K."/>
            <person name="Kebe B.I."/>
            <person name="Melnick R.L."/>
            <person name="Guiltinan M.J."/>
            <person name="Tyler B.M."/>
            <person name="Meinhardt L.W."/>
            <person name="Bailey B.A."/>
        </authorList>
    </citation>
    <scope>NUCLEOTIDE SEQUENCE [LARGE SCALE GENOMIC DNA]</scope>
    <source>
        <strain evidence="6">sbr112.9</strain>
    </source>
</reference>
<dbReference type="AlphaFoldDB" id="A0A2P4X5J3"/>
<evidence type="ECO:0000313" key="5">
    <source>
        <dbReference type="EMBL" id="POM60824.1"/>
    </source>
</evidence>
<evidence type="ECO:0000313" key="6">
    <source>
        <dbReference type="Proteomes" id="UP000237271"/>
    </source>
</evidence>
<dbReference type="GO" id="GO:0045053">
    <property type="term" value="P:protein retention in Golgi apparatus"/>
    <property type="evidence" value="ECO:0007669"/>
    <property type="project" value="TreeGrafter"/>
</dbReference>
<dbReference type="OrthoDB" id="428159at2759"/>
<feature type="domain" description="Chorein N-terminal" evidence="4">
    <location>
        <begin position="1"/>
        <end position="146"/>
    </location>
</feature>
<proteinExistence type="inferred from homology"/>
<evidence type="ECO:0000259" key="4">
    <source>
        <dbReference type="Pfam" id="PF12624"/>
    </source>
</evidence>
<organism evidence="5 6">
    <name type="scientific">Phytophthora palmivora</name>
    <dbReference type="NCBI Taxonomy" id="4796"/>
    <lineage>
        <taxon>Eukaryota</taxon>
        <taxon>Sar</taxon>
        <taxon>Stramenopiles</taxon>
        <taxon>Oomycota</taxon>
        <taxon>Peronosporomycetes</taxon>
        <taxon>Peronosporales</taxon>
        <taxon>Peronosporaceae</taxon>
        <taxon>Phytophthora</taxon>
    </lineage>
</organism>
<accession>A0A2P4X5J3</accession>
<feature type="coiled-coil region" evidence="3">
    <location>
        <begin position="93"/>
        <end position="130"/>
    </location>
</feature>
<comment type="similarity">
    <text evidence="1">Belongs to the VPS13 family.</text>
</comment>
<keyword evidence="6" id="KW-1185">Reference proteome</keyword>